<dbReference type="EMBL" id="AQPX01000022">
    <property type="protein sequence ID" value="EON71490.1"/>
    <property type="molecule type" value="Genomic_DNA"/>
</dbReference>
<dbReference type="PATRIC" id="fig|1285586.5.peg.3326"/>
<dbReference type="InterPro" id="IPR018891">
    <property type="entry name" value="AIPR_C"/>
</dbReference>
<organism evidence="2 3">
    <name type="scientific">Lysinibacillus sphaericus OT4b.31</name>
    <dbReference type="NCBI Taxonomy" id="1285586"/>
    <lineage>
        <taxon>Bacteria</taxon>
        <taxon>Bacillati</taxon>
        <taxon>Bacillota</taxon>
        <taxon>Bacilli</taxon>
        <taxon>Bacillales</taxon>
        <taxon>Bacillaceae</taxon>
        <taxon>Lysinibacillus</taxon>
    </lineage>
</organism>
<dbReference type="Pfam" id="PF10592">
    <property type="entry name" value="AIPR"/>
    <property type="match status" value="1"/>
</dbReference>
<evidence type="ECO:0000313" key="3">
    <source>
        <dbReference type="Proteomes" id="UP000013911"/>
    </source>
</evidence>
<gene>
    <name evidence="2" type="ORF">H131_16023</name>
</gene>
<dbReference type="AlphaFoldDB" id="R7ZBH0"/>
<evidence type="ECO:0000259" key="1">
    <source>
        <dbReference type="Pfam" id="PF10592"/>
    </source>
</evidence>
<comment type="caution">
    <text evidence="2">The sequence shown here is derived from an EMBL/GenBank/DDBJ whole genome shotgun (WGS) entry which is preliminary data.</text>
</comment>
<evidence type="ECO:0000313" key="2">
    <source>
        <dbReference type="EMBL" id="EON71490.1"/>
    </source>
</evidence>
<dbReference type="HOGENOM" id="CLU_435337_0_0_9"/>
<name>R7ZBH0_LYSSH</name>
<proteinExistence type="predicted"/>
<sequence length="628" mass="72982">MPKNKIKFIYKVLVVPNQFTKHSINIKSRIKATEVSGLDTPKTNGRVFTVKLYDLVELYNKVGDELFKYNLRIGIDDQLNVNTEIFKTLSYNPEEFWFLNNGISMILSQECLEMRQYNSIELTNLYKNNNLNISIINGAQTITASSKFFYNNFLKSDYDRLIKLIDRDTTVWEKIIKSINKSINNNCSIDETTINLAIYEASKIIEITSNENLKEWYNSLKRDSDILKQIVKTIIEFLNPKFLEDTRNSNKINESTEFLFNTIKSGSIALNKAAENAHVILRVIYYQEDESNKTSITNLTSKITVALNRQKPIKSQDISLVSCFVQNVNALSSGIINQEHLNSDVIFEIIRRGEIESTANYKYDLANLVRILVSILGQNPGAIKSTKIEDLLSIKEKSEPSINNSTISEIISFKNNTIFKDFINNYSYESEEFDSNTFIFEFQKYYSFVNTAMFLDLKLKEQFKILSKESKDNTIKKFISQLNLNELLKNKAIINNDDFTDKFYALVNYGNYYLFSCWFYELCFKSTFTLNDSKIVKEMNLENPDFGIIDYNSPIFKDVGINKNNIVMFIIEFIEFWDYYMGAHLKVNNPKEWYLAKSFKKNDDKIIQLYFNFKEFLSNSSAKLGPTS</sequence>
<reference evidence="2 3" key="1">
    <citation type="submission" date="2013-04" db="EMBL/GenBank/DDBJ databases">
        <title>Draft genome of the heavy metal tolerant bacterium Lysinibacillus sphaericus strain OT4b.31.</title>
        <authorList>
            <person name="Pena-Montenegro T.D."/>
            <person name="Dussan J."/>
        </authorList>
    </citation>
    <scope>NUCLEOTIDE SEQUENCE [LARGE SCALE GENOMIC DNA]</scope>
    <source>
        <strain evidence="2 3">OT4b.31</strain>
    </source>
</reference>
<dbReference type="Proteomes" id="UP000013911">
    <property type="component" value="Unassembled WGS sequence"/>
</dbReference>
<feature type="domain" description="Abortive phage infection protein C-terminal" evidence="1">
    <location>
        <begin position="70"/>
        <end position="223"/>
    </location>
</feature>
<accession>R7ZBH0</accession>
<protein>
    <recommendedName>
        <fullName evidence="1">Abortive phage infection protein C-terminal domain-containing protein</fullName>
    </recommendedName>
</protein>